<dbReference type="CDD" id="cd15482">
    <property type="entry name" value="Sialidase_non-viral"/>
    <property type="match status" value="1"/>
</dbReference>
<evidence type="ECO:0008006" key="4">
    <source>
        <dbReference type="Google" id="ProtNLM"/>
    </source>
</evidence>
<feature type="transmembrane region" description="Helical" evidence="1">
    <location>
        <begin position="396"/>
        <end position="421"/>
    </location>
</feature>
<protein>
    <recommendedName>
        <fullName evidence="4">Photosynthesis system II assembly factor Ycf48/Hcf136-like domain-containing protein</fullName>
    </recommendedName>
</protein>
<dbReference type="KEGG" id="nva:G3M78_10945"/>
<dbReference type="EMBL" id="CP048620">
    <property type="protein sequence ID" value="QPJ65881.1"/>
    <property type="molecule type" value="Genomic_DNA"/>
</dbReference>
<feature type="transmembrane region" description="Helical" evidence="1">
    <location>
        <begin position="12"/>
        <end position="37"/>
    </location>
</feature>
<evidence type="ECO:0000313" key="2">
    <source>
        <dbReference type="EMBL" id="QPJ65881.1"/>
    </source>
</evidence>
<accession>A0A7T0G429</accession>
<keyword evidence="1" id="KW-0472">Membrane</keyword>
<dbReference type="AlphaFoldDB" id="A0A7T0G429"/>
<evidence type="ECO:0000256" key="1">
    <source>
        <dbReference type="SAM" id="Phobius"/>
    </source>
</evidence>
<keyword evidence="1" id="KW-0812">Transmembrane</keyword>
<dbReference type="InterPro" id="IPR015943">
    <property type="entry name" value="WD40/YVTN_repeat-like_dom_sf"/>
</dbReference>
<gene>
    <name evidence="2" type="ORF">G3M78_10945</name>
</gene>
<dbReference type="PANTHER" id="PTHR43739">
    <property type="entry name" value="XYLOGLUCANASE (EUROFUNG)"/>
    <property type="match status" value="1"/>
</dbReference>
<dbReference type="InterPro" id="IPR052025">
    <property type="entry name" value="Xyloglucanase_GH74"/>
</dbReference>
<dbReference type="GO" id="GO:0010411">
    <property type="term" value="P:xyloglucan metabolic process"/>
    <property type="evidence" value="ECO:0007669"/>
    <property type="project" value="TreeGrafter"/>
</dbReference>
<dbReference type="PANTHER" id="PTHR43739:SF5">
    <property type="entry name" value="EXO-ALPHA-SIALIDASE"/>
    <property type="match status" value="1"/>
</dbReference>
<evidence type="ECO:0000313" key="3">
    <source>
        <dbReference type="Proteomes" id="UP000594464"/>
    </source>
</evidence>
<dbReference type="SUPFAM" id="SSF110296">
    <property type="entry name" value="Oligoxyloglucan reducing end-specific cellobiohydrolase"/>
    <property type="match status" value="2"/>
</dbReference>
<dbReference type="Gene3D" id="2.130.10.10">
    <property type="entry name" value="YVTN repeat-like/Quinoprotein amine dehydrogenase"/>
    <property type="match status" value="3"/>
</dbReference>
<organism evidence="2 3">
    <name type="scientific">Candidatus Nitrohelix vancouverensis</name>
    <dbReference type="NCBI Taxonomy" id="2705534"/>
    <lineage>
        <taxon>Bacteria</taxon>
        <taxon>Pseudomonadati</taxon>
        <taxon>Nitrospinota/Tectimicrobiota group</taxon>
        <taxon>Nitrospinota</taxon>
        <taxon>Nitrospinia</taxon>
        <taxon>Nitrospinales</taxon>
        <taxon>Nitrospinaceae</taxon>
        <taxon>Candidatus Nitrohelix</taxon>
    </lineage>
</organism>
<sequence>MNIRFFRKSRILHGWAGAVCSAFILLLSITGVLLMHYESLGLNHKEIEGDFLPDKYFEVGSTGTAIQAIASSSDGSRIYLGSHHGFYVSTDAGKHWNRHDQGLFVQDVRTLAVVPDSPTIYAGTSGGVFKSDDGGISWPEWFDAASGLSSPTINHLAIHPGDSDTLLAATDGGIYHSDDAGESWSPLLIDDDNPAHRIIFSGNDPQTIYVLMAKGIYRSLNAGKHWEDVWSDMLPPLDVMISLKSDPEFLYGGSAEGLHRTFNAGRNWLKSKEKDLRPLKHIIADPDNIAKLHAITDRRILHSTNGGDDWKVLDLDWKALGLSFAPELTSFHSISKGAPLLLAGSNQGLFISSDAGESWIHPPIKGNGMHSKPLVRKMDMVKFITELHTGRYFGSYFVLLVDLATLGLVGLVFSGIAILLFKAKKKQTAKQLQSTSKDSEEVWEDIHEKVEDLSIESMEVHDMIEHIGQHLEKCKSVYLTKEKKEIDEIGRHITTLDRKMHYLMERIGEFEKISKN</sequence>
<name>A0A7T0G429_9BACT</name>
<keyword evidence="1" id="KW-1133">Transmembrane helix</keyword>
<proteinExistence type="predicted"/>
<dbReference type="Proteomes" id="UP000594464">
    <property type="component" value="Chromosome"/>
</dbReference>
<reference evidence="3" key="1">
    <citation type="submission" date="2020-02" db="EMBL/GenBank/DDBJ databases">
        <title>Genomic and physiological characterization of two novel Nitrospinaceae genera.</title>
        <authorList>
            <person name="Mueller A.J."/>
            <person name="Jung M.-Y."/>
            <person name="Strachan C.R."/>
            <person name="Herbold C.W."/>
            <person name="Kirkegaard R.H."/>
            <person name="Daims H."/>
        </authorList>
    </citation>
    <scope>NUCLEOTIDE SEQUENCE [LARGE SCALE GENOMIC DNA]</scope>
</reference>